<dbReference type="InterPro" id="IPR004762">
    <property type="entry name" value="Amino_acid_permease_fungi"/>
</dbReference>
<dbReference type="Pfam" id="PF00324">
    <property type="entry name" value="AA_permease"/>
    <property type="match status" value="1"/>
</dbReference>
<dbReference type="Proteomes" id="UP000242525">
    <property type="component" value="Unassembled WGS sequence"/>
</dbReference>
<proteinExistence type="inferred from homology"/>
<reference evidence="11" key="1">
    <citation type="submission" date="2014-03" db="EMBL/GenBank/DDBJ databases">
        <authorList>
            <person name="Casaregola S."/>
        </authorList>
    </citation>
    <scope>NUCLEOTIDE SEQUENCE [LARGE SCALE GENOMIC DNA]</scope>
    <source>
        <strain evidence="11">CLIB 918</strain>
    </source>
</reference>
<keyword evidence="4" id="KW-1003">Cell membrane</keyword>
<accession>A0A0J9X3B6</accession>
<feature type="transmembrane region" description="Helical" evidence="9">
    <location>
        <begin position="218"/>
        <end position="240"/>
    </location>
</feature>
<comment type="subcellular location">
    <subcellularLocation>
        <location evidence="1">Cell membrane</location>
        <topology evidence="1">Multi-pass membrane protein</topology>
    </subcellularLocation>
</comment>
<evidence type="ECO:0000256" key="9">
    <source>
        <dbReference type="SAM" id="Phobius"/>
    </source>
</evidence>
<dbReference type="Gene3D" id="1.20.1740.10">
    <property type="entry name" value="Amino acid/polyamine transporter I"/>
    <property type="match status" value="1"/>
</dbReference>
<dbReference type="PROSITE" id="PS00218">
    <property type="entry name" value="AMINO_ACID_PERMEASE_1"/>
    <property type="match status" value="1"/>
</dbReference>
<dbReference type="GO" id="GO:0005886">
    <property type="term" value="C:plasma membrane"/>
    <property type="evidence" value="ECO:0007669"/>
    <property type="project" value="UniProtKB-SubCell"/>
</dbReference>
<keyword evidence="8 9" id="KW-0472">Membrane</keyword>
<dbReference type="FunFam" id="1.20.1740.10:FF:000017">
    <property type="entry name" value="Amino acid permease"/>
    <property type="match status" value="1"/>
</dbReference>
<evidence type="ECO:0000256" key="3">
    <source>
        <dbReference type="ARBA" id="ARBA00022448"/>
    </source>
</evidence>
<keyword evidence="5 9" id="KW-0812">Transmembrane</keyword>
<dbReference type="EMBL" id="CCBN010000001">
    <property type="protein sequence ID" value="CDO51678.1"/>
    <property type="molecule type" value="Genomic_DNA"/>
</dbReference>
<evidence type="ECO:0000313" key="11">
    <source>
        <dbReference type="EMBL" id="CDO51678.1"/>
    </source>
</evidence>
<feature type="transmembrane region" description="Helical" evidence="9">
    <location>
        <begin position="187"/>
        <end position="206"/>
    </location>
</feature>
<comment type="similarity">
    <text evidence="2">Belongs to the amino acid-polyamine-organocation (APC) superfamily. YAT (TC 2.A.3.10) family.</text>
</comment>
<evidence type="ECO:0000256" key="4">
    <source>
        <dbReference type="ARBA" id="ARBA00022475"/>
    </source>
</evidence>
<name>A0A0J9X3B6_GEOCN</name>
<evidence type="ECO:0000313" key="12">
    <source>
        <dbReference type="Proteomes" id="UP000242525"/>
    </source>
</evidence>
<dbReference type="NCBIfam" id="TIGR00913">
    <property type="entry name" value="2A0310"/>
    <property type="match status" value="1"/>
</dbReference>
<keyword evidence="7 9" id="KW-1133">Transmembrane helix</keyword>
<dbReference type="InterPro" id="IPR050524">
    <property type="entry name" value="APC_YAT"/>
</dbReference>
<feature type="transmembrane region" description="Helical" evidence="9">
    <location>
        <begin position="81"/>
        <end position="100"/>
    </location>
</feature>
<evidence type="ECO:0000256" key="2">
    <source>
        <dbReference type="ARBA" id="ARBA00006983"/>
    </source>
</evidence>
<dbReference type="GO" id="GO:0015171">
    <property type="term" value="F:amino acid transmembrane transporter activity"/>
    <property type="evidence" value="ECO:0007669"/>
    <property type="project" value="TreeGrafter"/>
</dbReference>
<dbReference type="InterPro" id="IPR004840">
    <property type="entry name" value="Amino_acid_permease_CS"/>
</dbReference>
<gene>
    <name evidence="11" type="ORF">BN980_GECA01s10394g</name>
</gene>
<dbReference type="PIRSF" id="PIRSF006060">
    <property type="entry name" value="AA_transporter"/>
    <property type="match status" value="1"/>
</dbReference>
<sequence length="579" mass="63155">MNPNNPSKEDANVKVSYEFASNLEAGTVTEESRFQRFKDSFKPADLSHVPNYENLTDLEKAAIATANSPLQRSLKGRHLQMIAIGGSIGTGLFVGSGKALHNGGPASLLIAFFLIGAMLYSTVHALGELTVRFPVSGAFSTFCTRFIDPAWGFAIGWNYGIQWLIVFPLELVAASMTIQYWNDEINPAAWVAIFWTTIMVINLFGVKGYGEAEFIFSLVKVVAVIGFIILGIIINCGGAPQGGYIGGTYWHTPGAFNHGFKGLCSVFVTGAFSFTGTELVGLAAAETSNPRKTMPSAIKQVFWRITLFYLVSLAIVGLIVPFDDPQLLGSSSVDIAASPFVIAINNAGIKVLPSIMNGVVLIAVLSVGNSAVYGCSRTIAALSAQGHAPKFLSYIDRQGRPIFGIMLSGLVGLLCFVVASDKESEVFAWLMALTGLSSIFTWGSICYCHIRFRAAMKVQGRSETELAFKSQPGLIGSYFGVIFNFLVLVAQFWTGLFPLGSSKADVTAFFQSYLAAPIVLVCFIFFKIWKKTKFVSLQDMDLDTGRREIDTEALVAEIAEEKAYIQSKNFFYRTYRFWC</sequence>
<feature type="transmembrane region" description="Helical" evidence="9">
    <location>
        <begin position="401"/>
        <end position="420"/>
    </location>
</feature>
<dbReference type="OrthoDB" id="3900342at2759"/>
<feature type="transmembrane region" description="Helical" evidence="9">
    <location>
        <begin position="426"/>
        <end position="452"/>
    </location>
</feature>
<evidence type="ECO:0000256" key="1">
    <source>
        <dbReference type="ARBA" id="ARBA00004651"/>
    </source>
</evidence>
<keyword evidence="3" id="KW-0813">Transport</keyword>
<organism evidence="11 12">
    <name type="scientific">Geotrichum candidum</name>
    <name type="common">Oospora lactis</name>
    <name type="synonym">Dipodascus geotrichum</name>
    <dbReference type="NCBI Taxonomy" id="1173061"/>
    <lineage>
        <taxon>Eukaryota</taxon>
        <taxon>Fungi</taxon>
        <taxon>Dikarya</taxon>
        <taxon>Ascomycota</taxon>
        <taxon>Saccharomycotina</taxon>
        <taxon>Dipodascomycetes</taxon>
        <taxon>Dipodascales</taxon>
        <taxon>Dipodascaceae</taxon>
        <taxon>Geotrichum</taxon>
    </lineage>
</organism>
<evidence type="ECO:0000256" key="8">
    <source>
        <dbReference type="ARBA" id="ARBA00023136"/>
    </source>
</evidence>
<feature type="transmembrane region" description="Helical" evidence="9">
    <location>
        <begin position="473"/>
        <end position="494"/>
    </location>
</feature>
<feature type="transmembrane region" description="Helical" evidence="9">
    <location>
        <begin position="106"/>
        <end position="126"/>
    </location>
</feature>
<dbReference type="InterPro" id="IPR004841">
    <property type="entry name" value="AA-permease/SLC12A_dom"/>
</dbReference>
<dbReference type="PANTHER" id="PTHR43341">
    <property type="entry name" value="AMINO ACID PERMEASE"/>
    <property type="match status" value="1"/>
</dbReference>
<feature type="transmembrane region" description="Helical" evidence="9">
    <location>
        <begin position="506"/>
        <end position="526"/>
    </location>
</feature>
<feature type="transmembrane region" description="Helical" evidence="9">
    <location>
        <begin position="355"/>
        <end position="380"/>
    </location>
</feature>
<keyword evidence="12" id="KW-1185">Reference proteome</keyword>
<evidence type="ECO:0000256" key="6">
    <source>
        <dbReference type="ARBA" id="ARBA00022970"/>
    </source>
</evidence>
<evidence type="ECO:0000259" key="10">
    <source>
        <dbReference type="Pfam" id="PF00324"/>
    </source>
</evidence>
<evidence type="ECO:0000256" key="7">
    <source>
        <dbReference type="ARBA" id="ARBA00022989"/>
    </source>
</evidence>
<keyword evidence="6" id="KW-0029">Amino-acid transport</keyword>
<dbReference type="AlphaFoldDB" id="A0A0J9X3B6"/>
<feature type="transmembrane region" description="Helical" evidence="9">
    <location>
        <begin position="260"/>
        <end position="280"/>
    </location>
</feature>
<evidence type="ECO:0000256" key="5">
    <source>
        <dbReference type="ARBA" id="ARBA00022692"/>
    </source>
</evidence>
<dbReference type="STRING" id="1173061.A0A0J9X3B6"/>
<feature type="transmembrane region" description="Helical" evidence="9">
    <location>
        <begin position="301"/>
        <end position="322"/>
    </location>
</feature>
<comment type="caution">
    <text evidence="11">The sequence shown here is derived from an EMBL/GenBank/DDBJ whole genome shotgun (WGS) entry which is preliminary data.</text>
</comment>
<feature type="domain" description="Amino acid permease/ SLC12A" evidence="10">
    <location>
        <begin position="78"/>
        <end position="535"/>
    </location>
</feature>
<protein>
    <submittedName>
        <fullName evidence="11">Similar to Saccharomyces cerevisiae YKR039W GAP1 General amino acid permease</fullName>
    </submittedName>
</protein>
<dbReference type="PANTHER" id="PTHR43341:SF1">
    <property type="entry name" value="GENERAL AMINO-ACID PERMEASE GAP1"/>
    <property type="match status" value="1"/>
</dbReference>